<dbReference type="AlphaFoldDB" id="A0AAD6XZZ6"/>
<dbReference type="InterPro" id="IPR022210">
    <property type="entry name" value="TF_GCR1-like"/>
</dbReference>
<comment type="caution">
    <text evidence="2">The sequence shown here is derived from an EMBL/GenBank/DDBJ whole genome shotgun (WGS) entry which is preliminary data.</text>
</comment>
<reference evidence="2" key="1">
    <citation type="submission" date="2023-03" db="EMBL/GenBank/DDBJ databases">
        <title>Massive genome expansion in bonnet fungi (Mycena s.s.) driven by repeated elements and novel gene families across ecological guilds.</title>
        <authorList>
            <consortium name="Lawrence Berkeley National Laboratory"/>
            <person name="Harder C.B."/>
            <person name="Miyauchi S."/>
            <person name="Viragh M."/>
            <person name="Kuo A."/>
            <person name="Thoen E."/>
            <person name="Andreopoulos B."/>
            <person name="Lu D."/>
            <person name="Skrede I."/>
            <person name="Drula E."/>
            <person name="Henrissat B."/>
            <person name="Morin E."/>
            <person name="Kohler A."/>
            <person name="Barry K."/>
            <person name="LaButti K."/>
            <person name="Morin E."/>
            <person name="Salamov A."/>
            <person name="Lipzen A."/>
            <person name="Mereny Z."/>
            <person name="Hegedus B."/>
            <person name="Baldrian P."/>
            <person name="Stursova M."/>
            <person name="Weitz H."/>
            <person name="Taylor A."/>
            <person name="Grigoriev I.V."/>
            <person name="Nagy L.G."/>
            <person name="Martin F."/>
            <person name="Kauserud H."/>
        </authorList>
    </citation>
    <scope>NUCLEOTIDE SEQUENCE</scope>
    <source>
        <strain evidence="2">9144</strain>
    </source>
</reference>
<dbReference type="EMBL" id="JARJCW010000115">
    <property type="protein sequence ID" value="KAJ7192828.1"/>
    <property type="molecule type" value="Genomic_DNA"/>
</dbReference>
<proteinExistence type="predicted"/>
<evidence type="ECO:0000313" key="3">
    <source>
        <dbReference type="Proteomes" id="UP001219525"/>
    </source>
</evidence>
<protein>
    <recommendedName>
        <fullName evidence="1">Transcription activator GCR1-like domain-containing protein</fullName>
    </recommendedName>
</protein>
<dbReference type="Pfam" id="PF12550">
    <property type="entry name" value="GCR1_C"/>
    <property type="match status" value="1"/>
</dbReference>
<evidence type="ECO:0000259" key="1">
    <source>
        <dbReference type="Pfam" id="PF12550"/>
    </source>
</evidence>
<sequence length="359" mass="39553">MGRRLRLGQKASAEHTNGLNGFLSVRELDDGWDAAWRRNQKGHKSEQSRRRKVISLIDALMKNRHWTEEQTLTFIRDRSRFPLEAGGGRRWREFGGGGVGVLRRMWFAQRTAGVWQACGTHPISRAQTRCRGRGRESYVLWHWHAAASGGGTQTAGARQMSNGLSVLAGGVCGGWRATDDGQRAVGDGSSALRVQAARRRWQDLPDACAGRACRERVLQAACGRAIGLALAAGRVRGVRVQRVVREASAFCKQAGCGHQMDISMLTTLLSRGIKCFLQLKWKNKAQIGDIVAKIRWLDMEFIGHVCNVQCNESAEPGVGGRISTATYSDRSFARCEVTPQLVKDLRVDISFSKPPAGSV</sequence>
<accession>A0AAD6XZZ6</accession>
<name>A0AAD6XZZ6_9AGAR</name>
<evidence type="ECO:0000313" key="2">
    <source>
        <dbReference type="EMBL" id="KAJ7192828.1"/>
    </source>
</evidence>
<keyword evidence="3" id="KW-1185">Reference proteome</keyword>
<gene>
    <name evidence="2" type="ORF">GGX14DRAFT_406041</name>
</gene>
<organism evidence="2 3">
    <name type="scientific">Mycena pura</name>
    <dbReference type="NCBI Taxonomy" id="153505"/>
    <lineage>
        <taxon>Eukaryota</taxon>
        <taxon>Fungi</taxon>
        <taxon>Dikarya</taxon>
        <taxon>Basidiomycota</taxon>
        <taxon>Agaricomycotina</taxon>
        <taxon>Agaricomycetes</taxon>
        <taxon>Agaricomycetidae</taxon>
        <taxon>Agaricales</taxon>
        <taxon>Marasmiineae</taxon>
        <taxon>Mycenaceae</taxon>
        <taxon>Mycena</taxon>
    </lineage>
</organism>
<dbReference type="Proteomes" id="UP001219525">
    <property type="component" value="Unassembled WGS sequence"/>
</dbReference>
<feature type="domain" description="Transcription activator GCR1-like" evidence="1">
    <location>
        <begin position="14"/>
        <end position="75"/>
    </location>
</feature>